<protein>
    <submittedName>
        <fullName evidence="2">Uncharacterized protein</fullName>
    </submittedName>
</protein>
<gene>
    <name evidence="2" type="ORF">HNR67_000557</name>
</gene>
<keyword evidence="1" id="KW-0472">Membrane</keyword>
<evidence type="ECO:0000256" key="1">
    <source>
        <dbReference type="SAM" id="Phobius"/>
    </source>
</evidence>
<dbReference type="RefSeq" id="WP_185000568.1">
    <property type="nucleotide sequence ID" value="NZ_BAAAUI010000003.1"/>
</dbReference>
<dbReference type="EMBL" id="JACHMH010000001">
    <property type="protein sequence ID" value="MBB4674439.1"/>
    <property type="molecule type" value="Genomic_DNA"/>
</dbReference>
<evidence type="ECO:0000313" key="2">
    <source>
        <dbReference type="EMBL" id="MBB4674439.1"/>
    </source>
</evidence>
<evidence type="ECO:0000313" key="3">
    <source>
        <dbReference type="Proteomes" id="UP000533598"/>
    </source>
</evidence>
<feature type="transmembrane region" description="Helical" evidence="1">
    <location>
        <begin position="31"/>
        <end position="57"/>
    </location>
</feature>
<dbReference type="AlphaFoldDB" id="A0A7W7FT53"/>
<feature type="transmembrane region" description="Helical" evidence="1">
    <location>
        <begin position="5"/>
        <end position="25"/>
    </location>
</feature>
<proteinExistence type="predicted"/>
<keyword evidence="1" id="KW-0812">Transmembrane</keyword>
<comment type="caution">
    <text evidence="2">The sequence shown here is derived from an EMBL/GenBank/DDBJ whole genome shotgun (WGS) entry which is preliminary data.</text>
</comment>
<accession>A0A7W7FT53</accession>
<reference evidence="2 3" key="1">
    <citation type="submission" date="2020-08" db="EMBL/GenBank/DDBJ databases">
        <title>Sequencing the genomes of 1000 actinobacteria strains.</title>
        <authorList>
            <person name="Klenk H.-P."/>
        </authorList>
    </citation>
    <scope>NUCLEOTIDE SEQUENCE [LARGE SCALE GENOMIC DNA]</scope>
    <source>
        <strain evidence="2 3">DSM 44230</strain>
    </source>
</reference>
<name>A0A7W7FT53_9PSEU</name>
<keyword evidence="1" id="KW-1133">Transmembrane helix</keyword>
<organism evidence="2 3">
    <name type="scientific">Crossiella cryophila</name>
    <dbReference type="NCBI Taxonomy" id="43355"/>
    <lineage>
        <taxon>Bacteria</taxon>
        <taxon>Bacillati</taxon>
        <taxon>Actinomycetota</taxon>
        <taxon>Actinomycetes</taxon>
        <taxon>Pseudonocardiales</taxon>
        <taxon>Pseudonocardiaceae</taxon>
        <taxon>Crossiella</taxon>
    </lineage>
</organism>
<keyword evidence="3" id="KW-1185">Reference proteome</keyword>
<dbReference type="Proteomes" id="UP000533598">
    <property type="component" value="Unassembled WGS sequence"/>
</dbReference>
<sequence length="210" mass="22923">MTGFLVGYGVVFLPFLLVLLISGSFVGSTAIYAFMALMVGPFLVGGLPGLLIGGVVMGVTSASGRQRPALPPPPPQPYRMPLPPPRVDDAWSRLLDACEQPVQRCDQALAAVPPSPAKDWLGQIVATMRAELPTARGLAETGRRLQLDRQSRLNEHPLYRRLFAATQEFAATERRIGEVITQLVAQPDLKRVDSQLQLLEQQLPHLRPAD</sequence>